<feature type="domain" description="Metalloprotease TldD/E N-terminal" evidence="5">
    <location>
        <begin position="30"/>
        <end position="91"/>
    </location>
</feature>
<dbReference type="PANTHER" id="PTHR30624">
    <property type="entry name" value="UNCHARACTERIZED PROTEIN TLDD AND PMBA"/>
    <property type="match status" value="1"/>
</dbReference>
<dbReference type="InterPro" id="IPR051463">
    <property type="entry name" value="Peptidase_U62_metallo"/>
</dbReference>
<dbReference type="Pfam" id="PF01523">
    <property type="entry name" value="PmbA_TldD_1st"/>
    <property type="match status" value="1"/>
</dbReference>
<dbReference type="Proteomes" id="UP000187344">
    <property type="component" value="Unassembled WGS sequence"/>
</dbReference>
<dbReference type="InterPro" id="IPR036059">
    <property type="entry name" value="TldD/PmbA_sf"/>
</dbReference>
<dbReference type="PIRSF" id="PIRSF004919">
    <property type="entry name" value="TldD"/>
    <property type="match status" value="1"/>
</dbReference>
<dbReference type="AlphaFoldDB" id="A0A1R0F8G9"/>
<keyword evidence="9" id="KW-1185">Reference proteome</keyword>
<evidence type="ECO:0000259" key="5">
    <source>
        <dbReference type="Pfam" id="PF01523"/>
    </source>
</evidence>
<dbReference type="EMBL" id="LXYT01000002">
    <property type="protein sequence ID" value="OLY43265.1"/>
    <property type="molecule type" value="Genomic_DNA"/>
</dbReference>
<dbReference type="OrthoDB" id="9803213at2"/>
<dbReference type="GO" id="GO:0008237">
    <property type="term" value="F:metallopeptidase activity"/>
    <property type="evidence" value="ECO:0007669"/>
    <property type="project" value="UniProtKB-KW"/>
</dbReference>
<accession>A0A1R0F8G9</accession>
<dbReference type="Pfam" id="PF19289">
    <property type="entry name" value="PmbA_TldD_3rd"/>
    <property type="match status" value="1"/>
</dbReference>
<evidence type="ECO:0000256" key="3">
    <source>
        <dbReference type="ARBA" id="ARBA00022801"/>
    </source>
</evidence>
<dbReference type="GO" id="GO:0005829">
    <property type="term" value="C:cytosol"/>
    <property type="evidence" value="ECO:0007669"/>
    <property type="project" value="TreeGrafter"/>
</dbReference>
<feature type="domain" description="Metalloprotease TldD/E central" evidence="7">
    <location>
        <begin position="117"/>
        <end position="226"/>
    </location>
</feature>
<dbReference type="Pfam" id="PF19290">
    <property type="entry name" value="PmbA_TldD_2nd"/>
    <property type="match status" value="1"/>
</dbReference>
<dbReference type="NCBIfam" id="NF008006">
    <property type="entry name" value="PRK10735.1"/>
    <property type="match status" value="1"/>
</dbReference>
<dbReference type="RefSeq" id="WP_075870155.1">
    <property type="nucleotide sequence ID" value="NZ_CALYQA010000001.1"/>
</dbReference>
<dbReference type="SUPFAM" id="SSF111283">
    <property type="entry name" value="Putative modulator of DNA gyrase, PmbA/TldD"/>
    <property type="match status" value="1"/>
</dbReference>
<feature type="domain" description="Metalloprotease TldD/E C-terminal" evidence="6">
    <location>
        <begin position="234"/>
        <end position="467"/>
    </location>
</feature>
<dbReference type="InterPro" id="IPR035068">
    <property type="entry name" value="TldD/PmbA_N"/>
</dbReference>
<protein>
    <submittedName>
        <fullName evidence="8">TldD protein</fullName>
    </submittedName>
</protein>
<evidence type="ECO:0000256" key="2">
    <source>
        <dbReference type="ARBA" id="ARBA00022670"/>
    </source>
</evidence>
<keyword evidence="2" id="KW-0645">Protease</keyword>
<evidence type="ECO:0000256" key="1">
    <source>
        <dbReference type="ARBA" id="ARBA00005836"/>
    </source>
</evidence>
<keyword evidence="4" id="KW-0482">Metalloprotease</keyword>
<gene>
    <name evidence="8" type="ORF">PEB0149_006900</name>
</gene>
<dbReference type="Gene3D" id="3.30.2290.10">
    <property type="entry name" value="PmbA/TldD superfamily"/>
    <property type="match status" value="1"/>
</dbReference>
<dbReference type="InterPro" id="IPR045569">
    <property type="entry name" value="Metalloprtase-TldD/E_C"/>
</dbReference>
<proteinExistence type="inferred from homology"/>
<dbReference type="InterPro" id="IPR002510">
    <property type="entry name" value="Metalloprtase-TldD/E_N"/>
</dbReference>
<name>A0A1R0F8G9_9HYPH</name>
<evidence type="ECO:0000313" key="8">
    <source>
        <dbReference type="EMBL" id="OLY43265.1"/>
    </source>
</evidence>
<dbReference type="InterPro" id="IPR025502">
    <property type="entry name" value="TldD"/>
</dbReference>
<dbReference type="InterPro" id="IPR045570">
    <property type="entry name" value="Metalloprtase-TldD/E_cen_dom"/>
</dbReference>
<evidence type="ECO:0000259" key="6">
    <source>
        <dbReference type="Pfam" id="PF19289"/>
    </source>
</evidence>
<organism evidence="8 9">
    <name type="scientific">Bartonella apis</name>
    <dbReference type="NCBI Taxonomy" id="1686310"/>
    <lineage>
        <taxon>Bacteria</taxon>
        <taxon>Pseudomonadati</taxon>
        <taxon>Pseudomonadota</taxon>
        <taxon>Alphaproteobacteria</taxon>
        <taxon>Hyphomicrobiales</taxon>
        <taxon>Bartonellaceae</taxon>
        <taxon>Bartonella</taxon>
    </lineage>
</organism>
<comment type="similarity">
    <text evidence="1">Belongs to the peptidase U62 family.</text>
</comment>
<dbReference type="PANTHER" id="PTHR30624:SF4">
    <property type="entry name" value="METALLOPROTEASE TLDD"/>
    <property type="match status" value="1"/>
</dbReference>
<sequence>MKPLIEQFDVGANDVQSIVKDTLKNADDGELFLEYRESESLLFDNGRLKNGSFNQDKGFGLRAVADEATGYAHSGELTKAALKRASDAAKAVTNGYQGTYSAAPRGTNKKLYDELNPLNSPSFEAKVALLKKIDSYIRNKNDAVRQVSVSLAGSLQQVEILRADGELVRDVRPLVRLAVSVVAGKGDRLENGFYGCGGRQAFDRFIAEDNWQMAADEALRMALVNLEAEPAPAGTFDVVLASGWPGVMLHEAVGHGLEGDFNRKKTSAFSGLMGQQVAAKGVTVIDDGSIAGRRGSLTVDDEGTPSARNVLIEDGKLVGYMQDRLNARLMGMHPTGNGRRESYACAPMPRMTNTMMLGGQYTPEEVLGSLKDGIYAVSFGGGQVDITSGKFVFECTEAYRVRNGKIVAPIKGATLIGNGPEAMKRITMIGNDPKLDNGIGTCGKNGQSVPVGVGLPHLRINAMTIGGTAV</sequence>
<dbReference type="GO" id="GO:0006508">
    <property type="term" value="P:proteolysis"/>
    <property type="evidence" value="ECO:0007669"/>
    <property type="project" value="UniProtKB-KW"/>
</dbReference>
<evidence type="ECO:0000313" key="9">
    <source>
        <dbReference type="Proteomes" id="UP000187344"/>
    </source>
</evidence>
<evidence type="ECO:0000256" key="4">
    <source>
        <dbReference type="ARBA" id="ARBA00023049"/>
    </source>
</evidence>
<evidence type="ECO:0000259" key="7">
    <source>
        <dbReference type="Pfam" id="PF19290"/>
    </source>
</evidence>
<comment type="caution">
    <text evidence="8">The sequence shown here is derived from an EMBL/GenBank/DDBJ whole genome shotgun (WGS) entry which is preliminary data.</text>
</comment>
<reference evidence="8 9" key="1">
    <citation type="submission" date="2016-12" db="EMBL/GenBank/DDBJ databases">
        <title>Comparative genomics of Bartonella apis.</title>
        <authorList>
            <person name="Engel P."/>
        </authorList>
    </citation>
    <scope>NUCLEOTIDE SEQUENCE [LARGE SCALE GENOMIC DNA]</scope>
    <source>
        <strain evidence="8 9">PEB0149</strain>
    </source>
</reference>
<keyword evidence="3" id="KW-0378">Hydrolase</keyword>